<dbReference type="EMBL" id="JACPNR010000009">
    <property type="protein sequence ID" value="MBI2678664.1"/>
    <property type="molecule type" value="Genomic_DNA"/>
</dbReference>
<dbReference type="AlphaFoldDB" id="A0A932A8H7"/>
<dbReference type="InterPro" id="IPR006222">
    <property type="entry name" value="GCVT_N"/>
</dbReference>
<dbReference type="InterPro" id="IPR013977">
    <property type="entry name" value="GcvT_C"/>
</dbReference>
<evidence type="ECO:0000313" key="4">
    <source>
        <dbReference type="EMBL" id="MBI2678664.1"/>
    </source>
</evidence>
<protein>
    <submittedName>
        <fullName evidence="4">Aminomethyl transferase family protein</fullName>
    </submittedName>
</protein>
<dbReference type="InterPro" id="IPR029043">
    <property type="entry name" value="GcvT/YgfZ_C"/>
</dbReference>
<dbReference type="PANTHER" id="PTHR43757:SF2">
    <property type="entry name" value="AMINOMETHYLTRANSFERASE, MITOCHONDRIAL"/>
    <property type="match status" value="1"/>
</dbReference>
<name>A0A932A8H7_9BACT</name>
<feature type="domain" description="Aminomethyltransferase C-terminal" evidence="3">
    <location>
        <begin position="310"/>
        <end position="389"/>
    </location>
</feature>
<dbReference type="SUPFAM" id="SSF103025">
    <property type="entry name" value="Folate-binding domain"/>
    <property type="match status" value="1"/>
</dbReference>
<dbReference type="Gene3D" id="3.30.1360.120">
    <property type="entry name" value="Probable tRNA modification gtpase trme, domain 1"/>
    <property type="match status" value="1"/>
</dbReference>
<dbReference type="InterPro" id="IPR027266">
    <property type="entry name" value="TrmE/GcvT-like"/>
</dbReference>
<dbReference type="Pfam" id="PF08669">
    <property type="entry name" value="GCV_T_C"/>
    <property type="match status" value="1"/>
</dbReference>
<gene>
    <name evidence="4" type="ORF">HYX28_07760</name>
</gene>
<accession>A0A932A8H7</accession>
<organism evidence="4 5">
    <name type="scientific">Candidatus Korobacter versatilis</name>
    <dbReference type="NCBI Taxonomy" id="658062"/>
    <lineage>
        <taxon>Bacteria</taxon>
        <taxon>Pseudomonadati</taxon>
        <taxon>Acidobacteriota</taxon>
        <taxon>Terriglobia</taxon>
        <taxon>Terriglobales</taxon>
        <taxon>Candidatus Korobacteraceae</taxon>
        <taxon>Candidatus Korobacter</taxon>
    </lineage>
</organism>
<evidence type="ECO:0000259" key="2">
    <source>
        <dbReference type="Pfam" id="PF01571"/>
    </source>
</evidence>
<dbReference type="PIRSF" id="PIRSF006487">
    <property type="entry name" value="GcvT"/>
    <property type="match status" value="1"/>
</dbReference>
<evidence type="ECO:0000256" key="1">
    <source>
        <dbReference type="PIRSR" id="PIRSR006487-1"/>
    </source>
</evidence>
<comment type="caution">
    <text evidence="4">The sequence shown here is derived from an EMBL/GenBank/DDBJ whole genome shotgun (WGS) entry which is preliminary data.</text>
</comment>
<evidence type="ECO:0000259" key="3">
    <source>
        <dbReference type="Pfam" id="PF08669"/>
    </source>
</evidence>
<dbReference type="InterPro" id="IPR028896">
    <property type="entry name" value="GcvT/YgfZ/DmdA"/>
</dbReference>
<dbReference type="Pfam" id="PF01571">
    <property type="entry name" value="GCV_T"/>
    <property type="match status" value="1"/>
</dbReference>
<dbReference type="PANTHER" id="PTHR43757">
    <property type="entry name" value="AMINOMETHYLTRANSFERASE"/>
    <property type="match status" value="1"/>
</dbReference>
<feature type="binding site" evidence="1">
    <location>
        <position position="196"/>
    </location>
    <ligand>
        <name>substrate</name>
    </ligand>
</feature>
<evidence type="ECO:0000313" key="5">
    <source>
        <dbReference type="Proteomes" id="UP000779809"/>
    </source>
</evidence>
<dbReference type="SUPFAM" id="SSF101790">
    <property type="entry name" value="Aminomethyltransferase beta-barrel domain"/>
    <property type="match status" value="1"/>
</dbReference>
<feature type="domain" description="GCVT N-terminal" evidence="2">
    <location>
        <begin position="22"/>
        <end position="272"/>
    </location>
</feature>
<proteinExistence type="predicted"/>
<dbReference type="Proteomes" id="UP000779809">
    <property type="component" value="Unassembled WGS sequence"/>
</dbReference>
<keyword evidence="4" id="KW-0808">Transferase</keyword>
<dbReference type="GO" id="GO:0016740">
    <property type="term" value="F:transferase activity"/>
    <property type="evidence" value="ECO:0007669"/>
    <property type="project" value="UniProtKB-KW"/>
</dbReference>
<reference evidence="4" key="1">
    <citation type="submission" date="2020-07" db="EMBL/GenBank/DDBJ databases">
        <title>Huge and variable diversity of episymbiotic CPR bacteria and DPANN archaea in groundwater ecosystems.</title>
        <authorList>
            <person name="He C.Y."/>
            <person name="Keren R."/>
            <person name="Whittaker M."/>
            <person name="Farag I.F."/>
            <person name="Doudna J."/>
            <person name="Cate J.H.D."/>
            <person name="Banfield J.F."/>
        </authorList>
    </citation>
    <scope>NUCLEOTIDE SEQUENCE</scope>
    <source>
        <strain evidence="4">NC_groundwater_580_Pr5_B-0.1um_64_19</strain>
    </source>
</reference>
<sequence length="400" mass="44375">MPIGTAFHERTFPLCESLNFREWSGYYTVSVYETHHEHEYNAIRNAAALIDVSPLYKYRIAGKDATRFVDRVNVRNIKKVSMGQVIYTCWCDEQGKVVDDGTISRLADNEYRWTAADPSLRWFQQNALGMDVSIEDISEQMAAVALQGPTSGRLLSKITTDADVRALKYFHVTAGKIAGVPVDISRTGYTGDLGYEIWMPWTDAVKVWDALAAAGREFDLHAAGMLALDVARIEAGLLLIEVDYNSSKKALIESQKFSPFEIGLGRLVHLEKENFVGKRALLAEQKQGSARQLVGLEIDWTAVEREYDAVGLPPVAPSTASRVHVPVYSGGKQVGKATSTTWSPTLKKMIALASVDTPHAELGTKLHMEITVEAMRRTVPATVVRMPFFNPPRKTATPAW</sequence>